<dbReference type="EMBL" id="UZWD01000008">
    <property type="protein sequence ID" value="VDS03412.1"/>
    <property type="molecule type" value="Genomic_DNA"/>
</dbReference>
<evidence type="ECO:0000259" key="1">
    <source>
        <dbReference type="Pfam" id="PF13400"/>
    </source>
</evidence>
<evidence type="ECO:0000313" key="2">
    <source>
        <dbReference type="EMBL" id="VDS03412.1"/>
    </source>
</evidence>
<organism evidence="2 3">
    <name type="scientific">Devosia equisanguinis</name>
    <dbReference type="NCBI Taxonomy" id="2490941"/>
    <lineage>
        <taxon>Bacteria</taxon>
        <taxon>Pseudomonadati</taxon>
        <taxon>Pseudomonadota</taxon>
        <taxon>Alphaproteobacteria</taxon>
        <taxon>Hyphomicrobiales</taxon>
        <taxon>Devosiaceae</taxon>
        <taxon>Devosia</taxon>
    </lineage>
</organism>
<protein>
    <recommendedName>
        <fullName evidence="1">Putative Flp pilus-assembly TadG-like N-terminal domain-containing protein</fullName>
    </recommendedName>
</protein>
<evidence type="ECO:0000313" key="3">
    <source>
        <dbReference type="Proteomes" id="UP000268844"/>
    </source>
</evidence>
<sequence length="668" mass="66025">MSGLRALIANLRSRAAASWRRLHSDEAGNFAILAALLLPVLIGSTALAVEYGQGLVTRAKNQRVADMAAFAGAVNYGSTNSEVRMKAVAAQVATLNGIAADRLTVSLVPSPRGEGEVVHVAIAVEQSIVLGTLLGALPELSIVTNSYASIGGKNTPPACIVALDRNLPGIVLSGGTQIAAPNCTIASNASVAVPCGTSITSKGVTYDTNPPTNGCNGIRDPQGGAAPITKTTTPDPLAGNARVASATARLASVATMTPPTTPVVKTGPDLSFGYTTRASMQNKVAQAGCSLGNTADYSGQWIVNCGGQAKVYNFGAFTVPGGVKLELNAEPGKRFEFSGGLRIEGTASFPAGEYVIAKGLYVASGTATFGKGRFHVGANTSGCSYSICTLSGGKLTIDGPSAFSLTAGLKTGGGARMVLGAGQTNVFDIGAARLTSGVGNAIDLEGGSTTILADAMPGDAGNDPASFRVHGHINGGGGGTCFIVSAAPHHDIAGNFIGSGAVVLGAGIYTIDGAFLLGSSGGGGATCDGQSISLMANNVSLVLSGKSVGTAGSCNGKAFCVGAGYSNIVLRAPTSGAYAGLAVIGPVDGRTAGASLVEGASNARISGAFYFPTGPIAMGGGSGLAGGGGDCLQMIGSRIELTGGAAAASDCLGEGGGSGRKKRVVLVQ</sequence>
<dbReference type="InterPro" id="IPR028087">
    <property type="entry name" value="Tad_N"/>
</dbReference>
<dbReference type="AlphaFoldDB" id="A0A447I7C5"/>
<dbReference type="Proteomes" id="UP000268844">
    <property type="component" value="Unassembled WGS sequence"/>
</dbReference>
<accession>A0A447I7C5</accession>
<dbReference type="Pfam" id="PF13400">
    <property type="entry name" value="Tad"/>
    <property type="match status" value="1"/>
</dbReference>
<dbReference type="RefSeq" id="WP_126149027.1">
    <property type="nucleotide sequence ID" value="NZ_JBHTMH010000004.1"/>
</dbReference>
<dbReference type="OrthoDB" id="7942030at2"/>
<gene>
    <name evidence="2" type="ORF">DEVEQU_00535</name>
</gene>
<proteinExistence type="predicted"/>
<name>A0A447I7C5_9HYPH</name>
<keyword evidence="3" id="KW-1185">Reference proteome</keyword>
<reference evidence="2 3" key="1">
    <citation type="submission" date="2018-12" db="EMBL/GenBank/DDBJ databases">
        <authorList>
            <person name="Criscuolo A."/>
        </authorList>
    </citation>
    <scope>NUCLEOTIDE SEQUENCE [LARGE SCALE GENOMIC DNA]</scope>
    <source>
        <strain evidence="2">ACIP1116281</strain>
    </source>
</reference>
<feature type="domain" description="Putative Flp pilus-assembly TadG-like N-terminal" evidence="1">
    <location>
        <begin position="28"/>
        <end position="74"/>
    </location>
</feature>